<keyword evidence="1" id="KW-0560">Oxidoreductase</keyword>
<keyword evidence="5" id="KW-1185">Reference proteome</keyword>
<dbReference type="EMBL" id="NWQG01000124">
    <property type="protein sequence ID" value="PDQ19474.1"/>
    <property type="molecule type" value="Genomic_DNA"/>
</dbReference>
<dbReference type="InterPro" id="IPR037401">
    <property type="entry name" value="SnoaL-like"/>
</dbReference>
<organism evidence="4 5">
    <name type="scientific">Mesorhizobium sanjuanii</name>
    <dbReference type="NCBI Taxonomy" id="2037900"/>
    <lineage>
        <taxon>Bacteria</taxon>
        <taxon>Pseudomonadati</taxon>
        <taxon>Pseudomonadota</taxon>
        <taxon>Alphaproteobacteria</taxon>
        <taxon>Hyphomicrobiales</taxon>
        <taxon>Phyllobacteriaceae</taxon>
        <taxon>Mesorhizobium</taxon>
    </lineage>
</organism>
<name>A0A2A6FC91_9HYPH</name>
<accession>A0A2A6FC91</accession>
<dbReference type="Pfam" id="PF12680">
    <property type="entry name" value="SnoaL_2"/>
    <property type="match status" value="1"/>
</dbReference>
<feature type="compositionally biased region" description="Basic and acidic residues" evidence="2">
    <location>
        <begin position="138"/>
        <end position="149"/>
    </location>
</feature>
<evidence type="ECO:0000259" key="3">
    <source>
        <dbReference type="Pfam" id="PF12680"/>
    </source>
</evidence>
<dbReference type="Gene3D" id="3.50.50.60">
    <property type="entry name" value="FAD/NAD(P)-binding domain"/>
    <property type="match status" value="2"/>
</dbReference>
<dbReference type="RefSeq" id="WP_097575337.1">
    <property type="nucleotide sequence ID" value="NZ_NWQG01000124.1"/>
</dbReference>
<evidence type="ECO:0000256" key="2">
    <source>
        <dbReference type="SAM" id="MobiDB-lite"/>
    </source>
</evidence>
<gene>
    <name evidence="4" type="ORF">CN311_19350</name>
</gene>
<sequence length="599" mass="65934">MLEIAPSKQAATWLSSFAQALEAGDTAAVTHLFADDCYWRDLLTFTWNIKTMEGRTAIREMLDATLATTKPTAWQLSGEASADEGTIEAWFTFETASALGQGIMRLNDGRCRTLFTAMTDLKGFEERKGPARPLGVRHKADPERETWAEARTRETRDLGAGEQPYCLVIGGGQGGIMLGARLRQLGVPTIVIEKNARPGDSWRNRYRTLVLHDPVWYDHLPYIPFPENWPVFTPKDKMGDWLEMYTRVMELNYWVATKCVSASYDEAEKVWTVEVDRAGRRITLKPKHIVFATGAYGPPRRIDLAGTGAFRGELLHSSQYASGEKFRGKRVAVIGAASSGHDVCVDLWESGAEVTMIQRSPTTVVKSDTLMEVGFDIFSEKALERGITTEKADMIVASTPFALVPHGQRAFYDVIKARDAAFYDRLRASGFAIDFGDDETGLLMKAYRTGSGYYIDVGASDLIIDGQIGLRSGVGIKALTPTGILFDDGTELAADAIVACTGYQSMNETVAQIVSREVADKVGPCWGLGSGVKGDPGPWQGELRNMWKPTAQEALWFHGGNLALSRFYSKYVALQIKARMEGIATPVYGEPSNSQGNRP</sequence>
<reference evidence="4 5" key="1">
    <citation type="submission" date="2017-09" db="EMBL/GenBank/DDBJ databases">
        <title>Mesorhizobum sanjuanii sp. nov. isolated from nodules of Lotus tenuis in saline-alkaline lowlands of Flooding Pampa.</title>
        <authorList>
            <person name="Sannazzaro A.I."/>
            <person name="Torres Tejerizo G.A."/>
            <person name="Fontana F."/>
            <person name="Cumpa Velazquez L.M."/>
            <person name="Hansen L."/>
            <person name="Pistorio M."/>
            <person name="Estrella M.J."/>
        </authorList>
    </citation>
    <scope>NUCLEOTIDE SEQUENCE [LARGE SCALE GENOMIC DNA]</scope>
    <source>
        <strain evidence="4 5">BSA136</strain>
    </source>
</reference>
<dbReference type="PRINTS" id="PR00411">
    <property type="entry name" value="PNDRDTASEI"/>
</dbReference>
<dbReference type="PANTHER" id="PTHR43539:SF68">
    <property type="entry name" value="FLAVIN-BINDING MONOOXYGENASE-LIKE PROTEIN (AFU_ORTHOLOGUE AFUA_4G09220)"/>
    <property type="match status" value="1"/>
</dbReference>
<dbReference type="AlphaFoldDB" id="A0A2A6FC91"/>
<dbReference type="GO" id="GO:0050660">
    <property type="term" value="F:flavin adenine dinucleotide binding"/>
    <property type="evidence" value="ECO:0007669"/>
    <property type="project" value="TreeGrafter"/>
</dbReference>
<dbReference type="GO" id="GO:0004497">
    <property type="term" value="F:monooxygenase activity"/>
    <property type="evidence" value="ECO:0007669"/>
    <property type="project" value="TreeGrafter"/>
</dbReference>
<dbReference type="PANTHER" id="PTHR43539">
    <property type="entry name" value="FLAVIN-BINDING MONOOXYGENASE-LIKE PROTEIN (AFU_ORTHOLOGUE AFUA_4G09220)"/>
    <property type="match status" value="1"/>
</dbReference>
<proteinExistence type="predicted"/>
<dbReference type="Pfam" id="PF13738">
    <property type="entry name" value="Pyr_redox_3"/>
    <property type="match status" value="1"/>
</dbReference>
<dbReference type="Gene3D" id="3.10.450.50">
    <property type="match status" value="1"/>
</dbReference>
<dbReference type="SUPFAM" id="SSF51905">
    <property type="entry name" value="FAD/NAD(P)-binding domain"/>
    <property type="match status" value="2"/>
</dbReference>
<dbReference type="InterPro" id="IPR050982">
    <property type="entry name" value="Auxin_biosynth/cation_transpt"/>
</dbReference>
<dbReference type="InterPro" id="IPR036188">
    <property type="entry name" value="FAD/NAD-bd_sf"/>
</dbReference>
<evidence type="ECO:0000313" key="4">
    <source>
        <dbReference type="EMBL" id="PDQ19474.1"/>
    </source>
</evidence>
<evidence type="ECO:0000313" key="5">
    <source>
        <dbReference type="Proteomes" id="UP000219182"/>
    </source>
</evidence>
<protein>
    <submittedName>
        <fullName evidence="4">FAD-dependent oxidoreductase</fullName>
    </submittedName>
</protein>
<feature type="region of interest" description="Disordered" evidence="2">
    <location>
        <begin position="130"/>
        <end position="149"/>
    </location>
</feature>
<feature type="domain" description="SnoaL-like" evidence="3">
    <location>
        <begin position="17"/>
        <end position="110"/>
    </location>
</feature>
<comment type="caution">
    <text evidence="4">The sequence shown here is derived from an EMBL/GenBank/DDBJ whole genome shotgun (WGS) entry which is preliminary data.</text>
</comment>
<dbReference type="InterPro" id="IPR032710">
    <property type="entry name" value="NTF2-like_dom_sf"/>
</dbReference>
<dbReference type="SUPFAM" id="SSF54427">
    <property type="entry name" value="NTF2-like"/>
    <property type="match status" value="1"/>
</dbReference>
<dbReference type="Proteomes" id="UP000219182">
    <property type="component" value="Unassembled WGS sequence"/>
</dbReference>
<evidence type="ECO:0000256" key="1">
    <source>
        <dbReference type="ARBA" id="ARBA00023002"/>
    </source>
</evidence>